<evidence type="ECO:0000256" key="1">
    <source>
        <dbReference type="ARBA" id="ARBA00022741"/>
    </source>
</evidence>
<evidence type="ECO:0000259" key="6">
    <source>
        <dbReference type="PROSITE" id="PS51198"/>
    </source>
</evidence>
<dbReference type="GO" id="GO:0004386">
    <property type="term" value="F:helicase activity"/>
    <property type="evidence" value="ECO:0007669"/>
    <property type="project" value="UniProtKB-KW"/>
</dbReference>
<dbReference type="Proteomes" id="UP001516472">
    <property type="component" value="Unassembled WGS sequence"/>
</dbReference>
<dbReference type="PROSITE" id="PS51198">
    <property type="entry name" value="UVRD_HELICASE_ATP_BIND"/>
    <property type="match status" value="1"/>
</dbReference>
<organism evidence="7 8">
    <name type="scientific">Corallococcus soli</name>
    <dbReference type="NCBI Taxonomy" id="2710757"/>
    <lineage>
        <taxon>Bacteria</taxon>
        <taxon>Pseudomonadati</taxon>
        <taxon>Myxococcota</taxon>
        <taxon>Myxococcia</taxon>
        <taxon>Myxococcales</taxon>
        <taxon>Cystobacterineae</taxon>
        <taxon>Myxococcaceae</taxon>
        <taxon>Corallococcus</taxon>
    </lineage>
</organism>
<dbReference type="RefSeq" id="WP_193430530.1">
    <property type="nucleotide sequence ID" value="NZ_CBCSIP010000053.1"/>
</dbReference>
<protein>
    <submittedName>
        <fullName evidence="7">ATP-dependent helicase</fullName>
    </submittedName>
</protein>
<feature type="domain" description="UvrD-like helicase ATP-binding" evidence="6">
    <location>
        <begin position="11"/>
        <end position="280"/>
    </location>
</feature>
<dbReference type="Pfam" id="PF13245">
    <property type="entry name" value="AAA_19"/>
    <property type="match status" value="1"/>
</dbReference>
<keyword evidence="3 5" id="KW-0347">Helicase</keyword>
<reference evidence="7 8" key="1">
    <citation type="submission" date="2020-02" db="EMBL/GenBank/DDBJ databases">
        <authorList>
            <person name="Babadi Z.K."/>
            <person name="Risdian C."/>
            <person name="Ebrahimipour G.H."/>
            <person name="Wink J."/>
        </authorList>
    </citation>
    <scope>NUCLEOTIDE SEQUENCE [LARGE SCALE GENOMIC DNA]</scope>
    <source>
        <strain evidence="7 8">ZKHCc1 1396</strain>
    </source>
</reference>
<keyword evidence="2 5" id="KW-0378">Hydrolase</keyword>
<evidence type="ECO:0000256" key="2">
    <source>
        <dbReference type="ARBA" id="ARBA00022801"/>
    </source>
</evidence>
<dbReference type="InterPro" id="IPR027417">
    <property type="entry name" value="P-loop_NTPase"/>
</dbReference>
<evidence type="ECO:0000256" key="5">
    <source>
        <dbReference type="PROSITE-ProRule" id="PRU00560"/>
    </source>
</evidence>
<dbReference type="SUPFAM" id="SSF52540">
    <property type="entry name" value="P-loop containing nucleoside triphosphate hydrolases"/>
    <property type="match status" value="1"/>
</dbReference>
<gene>
    <name evidence="7" type="ORF">G4177_35005</name>
</gene>
<dbReference type="PANTHER" id="PTHR11070">
    <property type="entry name" value="UVRD / RECB / PCRA DNA HELICASE FAMILY MEMBER"/>
    <property type="match status" value="1"/>
</dbReference>
<dbReference type="EMBL" id="JAAIYO010000018">
    <property type="protein sequence ID" value="MBE4753372.1"/>
    <property type="molecule type" value="Genomic_DNA"/>
</dbReference>
<proteinExistence type="predicted"/>
<evidence type="ECO:0000256" key="4">
    <source>
        <dbReference type="ARBA" id="ARBA00022840"/>
    </source>
</evidence>
<comment type="caution">
    <text evidence="7">The sequence shown here is derived from an EMBL/GenBank/DDBJ whole genome shotgun (WGS) entry which is preliminary data.</text>
</comment>
<evidence type="ECO:0000256" key="3">
    <source>
        <dbReference type="ARBA" id="ARBA00022806"/>
    </source>
</evidence>
<evidence type="ECO:0000313" key="7">
    <source>
        <dbReference type="EMBL" id="MBE4753372.1"/>
    </source>
</evidence>
<dbReference type="Gene3D" id="3.40.50.300">
    <property type="entry name" value="P-loop containing nucleotide triphosphate hydrolases"/>
    <property type="match status" value="1"/>
</dbReference>
<dbReference type="PANTHER" id="PTHR11070:SF3">
    <property type="entry name" value="DNA 3'-5' HELICASE"/>
    <property type="match status" value="1"/>
</dbReference>
<accession>A0ABR9PZM5</accession>
<keyword evidence="1 5" id="KW-0547">Nucleotide-binding</keyword>
<name>A0ABR9PZM5_9BACT</name>
<dbReference type="InterPro" id="IPR014016">
    <property type="entry name" value="UvrD-like_ATP-bd"/>
</dbReference>
<evidence type="ECO:0000313" key="8">
    <source>
        <dbReference type="Proteomes" id="UP001516472"/>
    </source>
</evidence>
<keyword evidence="4 5" id="KW-0067">ATP-binding</keyword>
<sequence length="628" mass="70063">MTSRAGKPDTDADRELQKCLDAPLVKSFVMIAGAGSGKTTSLVKALNHLKKHRGVDLKRRGQRVACITYTEVAKKEILTDVDNEPLFCVSTIHSFLWTLIRPFQEDIRTWLAAHLVGESQDLEKPSVTKKQRRTLERDQKRLAKLRDQEVALRGVKRFTYGAGADYAKGILGHETIIKLAPALLLTSPLLRDLVTRQFPFVFVDESQDTNPEVVRALKAVASDAPGRFCLGFFGDPMQKIYATGVGEIEHRNDWALIKKPENFRSSANVLAVLNQIRAQSDGLEQKSGYIENRPQAPGTARLFVVPADDNRAGRLRAVRKWMADATGTPAWMQDTGDAGAHILVIVHRMAARRLGFEQVHAALNDKVPTSVSEGFRDGTTWIVRPFLSFILPLVDALRDKRDFDAISLLRTHCPCLSSEQLCGISVPELLLQLKKDTEALAALLDPAGVSSVQQVLTFIRDHQLMTLDNRFTHALEASEDLASDGETPDEVSEDGAAAAFLKCPVKQLWGYRKYIKDESPFFTQQGVKGAEFERVLTVVDDDEGSYNLFSYNKYFGVEELSAKDLANRNSGKETVIERTRRLFYVCCSRAIQDLAVVVFTRDVSGTALKIQQTGLFPREQVQVFEELL</sequence>
<feature type="binding site" evidence="5">
    <location>
        <begin position="32"/>
        <end position="39"/>
    </location>
    <ligand>
        <name>ATP</name>
        <dbReference type="ChEBI" id="CHEBI:30616"/>
    </ligand>
</feature>
<dbReference type="InterPro" id="IPR000212">
    <property type="entry name" value="DNA_helicase_UvrD/REP"/>
</dbReference>
<keyword evidence="8" id="KW-1185">Reference proteome</keyword>